<organism evidence="5 6">
    <name type="scientific">Synergistes jonesii</name>
    <dbReference type="NCBI Taxonomy" id="2754"/>
    <lineage>
        <taxon>Bacteria</taxon>
        <taxon>Thermotogati</taxon>
        <taxon>Synergistota</taxon>
        <taxon>Synergistia</taxon>
        <taxon>Synergistales</taxon>
        <taxon>Synergistaceae</taxon>
        <taxon>Synergistes</taxon>
    </lineage>
</organism>
<comment type="similarity">
    <text evidence="3">Belongs to the N(4)/N(6)-methyltransferase family.</text>
</comment>
<keyword evidence="6" id="KW-1185">Reference proteome</keyword>
<dbReference type="GO" id="GO:0008170">
    <property type="term" value="F:N-methyltransferase activity"/>
    <property type="evidence" value="ECO:0007669"/>
    <property type="project" value="InterPro"/>
</dbReference>
<evidence type="ECO:0000259" key="4">
    <source>
        <dbReference type="SMART" id="SM00470"/>
    </source>
</evidence>
<dbReference type="GeneID" id="90982855"/>
<dbReference type="PRINTS" id="PR00508">
    <property type="entry name" value="S21N4MTFRASE"/>
</dbReference>
<dbReference type="Proteomes" id="UP000027665">
    <property type="component" value="Unassembled WGS sequence"/>
</dbReference>
<dbReference type="STRING" id="2754.EH55_12930"/>
<dbReference type="InterPro" id="IPR001091">
    <property type="entry name" value="RM_Methyltransferase"/>
</dbReference>
<dbReference type="InterPro" id="IPR029063">
    <property type="entry name" value="SAM-dependent_MTases_sf"/>
</dbReference>
<reference evidence="5 6" key="1">
    <citation type="submission" date="2014-04" db="EMBL/GenBank/DDBJ databases">
        <title>Draft Genome Sequence of Synergistes jonesii.</title>
        <authorList>
            <person name="Coil D.A."/>
            <person name="Eisen J.A."/>
            <person name="Holland-Moritz H.E."/>
        </authorList>
    </citation>
    <scope>NUCLEOTIDE SEQUENCE [LARGE SCALE GENOMIC DNA]</scope>
    <source>
        <strain evidence="5 6">78-1</strain>
    </source>
</reference>
<sequence>MEVVYLNPSSLLPYVNNSRKHPEKQIRKLMASIQEYGFIIPVFINRDNVIIKGEGATIAATRLRLESIPCIYIENLTEAQQKAYVIADNRLAEDSEWDEETLAAEMLRLRDDFGIDLSITGFENREILTLNLDSAEGKAPEDELPEMEPSAVSRPGDMWLLDGHRIICGDCTDAATVDRLLGGRRPHLMVTDPPYGVGYNPTWRVEAGRKPKRTGKVLNDDRADWREAWELFPGDVAYVWHGSLHGLTVAASLSACGFVLRSQIVWVKPHLILSRGDIHWQHEVCWYAVREDGLPCPELPGYCSDEYDACWYAVREGEISHWQGSRKISSVWEIDFNGQDENTKHGTQKPVECMRRAILNNSKIDEFVYEPFSGSGTTLIAAQSCRRRCLAVELDPSYVDMAVRRWQRFTSRSATLDGDGGSFDRIGRERRE</sequence>
<proteinExistence type="inferred from homology"/>
<evidence type="ECO:0000256" key="1">
    <source>
        <dbReference type="ARBA" id="ARBA00022603"/>
    </source>
</evidence>
<dbReference type="EMBL" id="JMKI01000006">
    <property type="protein sequence ID" value="KEJ93200.1"/>
    <property type="molecule type" value="Genomic_DNA"/>
</dbReference>
<accession>A0A073IUD2</accession>
<evidence type="ECO:0000256" key="3">
    <source>
        <dbReference type="RuleBase" id="RU362026"/>
    </source>
</evidence>
<dbReference type="SUPFAM" id="SSF110849">
    <property type="entry name" value="ParB/Sulfiredoxin"/>
    <property type="match status" value="1"/>
</dbReference>
<evidence type="ECO:0000313" key="6">
    <source>
        <dbReference type="Proteomes" id="UP000027665"/>
    </source>
</evidence>
<dbReference type="Pfam" id="PF01555">
    <property type="entry name" value="N6_N4_Mtase"/>
    <property type="match status" value="1"/>
</dbReference>
<dbReference type="AlphaFoldDB" id="A0A073IUD2"/>
<evidence type="ECO:0000256" key="2">
    <source>
        <dbReference type="ARBA" id="ARBA00022679"/>
    </source>
</evidence>
<dbReference type="eggNOG" id="COG1475">
    <property type="taxonomic scope" value="Bacteria"/>
</dbReference>
<keyword evidence="2" id="KW-0808">Transferase</keyword>
<dbReference type="RefSeq" id="WP_037974548.1">
    <property type="nucleotide sequence ID" value="NZ_JMKI01000006.1"/>
</dbReference>
<evidence type="ECO:0000313" key="5">
    <source>
        <dbReference type="EMBL" id="KEJ93200.1"/>
    </source>
</evidence>
<gene>
    <name evidence="5" type="ORF">EH55_12930</name>
</gene>
<dbReference type="PATRIC" id="fig|2754.20.peg.577"/>
<dbReference type="SMART" id="SM00470">
    <property type="entry name" value="ParB"/>
    <property type="match status" value="1"/>
</dbReference>
<comment type="caution">
    <text evidence="5">The sequence shown here is derived from an EMBL/GenBank/DDBJ whole genome shotgun (WGS) entry which is preliminary data.</text>
</comment>
<dbReference type="InterPro" id="IPR036086">
    <property type="entry name" value="ParB/Sulfiredoxin_sf"/>
</dbReference>
<dbReference type="InterPro" id="IPR003115">
    <property type="entry name" value="ParB_N"/>
</dbReference>
<dbReference type="GO" id="GO:0032259">
    <property type="term" value="P:methylation"/>
    <property type="evidence" value="ECO:0007669"/>
    <property type="project" value="UniProtKB-KW"/>
</dbReference>
<dbReference type="PIRSF" id="PIRSF036758">
    <property type="entry name" value="Aden_M_ParB"/>
    <property type="match status" value="1"/>
</dbReference>
<protein>
    <recommendedName>
        <fullName evidence="3">Methyltransferase</fullName>
        <ecNumber evidence="3">2.1.1.-</ecNumber>
    </recommendedName>
</protein>
<dbReference type="InterPro" id="IPR002941">
    <property type="entry name" value="DNA_methylase_N4/N6"/>
</dbReference>
<dbReference type="SUPFAM" id="SSF53335">
    <property type="entry name" value="S-adenosyl-L-methionine-dependent methyltransferases"/>
    <property type="match status" value="1"/>
</dbReference>
<feature type="domain" description="ParB-like N-terminal" evidence="4">
    <location>
        <begin position="4"/>
        <end position="89"/>
    </location>
</feature>
<dbReference type="REBASE" id="93430">
    <property type="entry name" value="M.Sjo781ORF12930P"/>
</dbReference>
<dbReference type="InterPro" id="IPR015840">
    <property type="entry name" value="DNA_MeTrfase_ParB"/>
</dbReference>
<dbReference type="Gene3D" id="3.40.50.150">
    <property type="entry name" value="Vaccinia Virus protein VP39"/>
    <property type="match status" value="1"/>
</dbReference>
<dbReference type="OrthoDB" id="9773571at2"/>
<dbReference type="eggNOG" id="COG0863">
    <property type="taxonomic scope" value="Bacteria"/>
</dbReference>
<dbReference type="Gene3D" id="3.90.1530.10">
    <property type="entry name" value="Conserved hypothetical protein from pyrococcus furiosus pfu- 392566-001, ParB domain"/>
    <property type="match status" value="1"/>
</dbReference>
<name>A0A073IUD2_9BACT</name>
<dbReference type="EC" id="2.1.1.-" evidence="3"/>
<dbReference type="CDD" id="cd16403">
    <property type="entry name" value="ParB_N_like_MT"/>
    <property type="match status" value="1"/>
</dbReference>
<keyword evidence="1" id="KW-0489">Methyltransferase</keyword>
<dbReference type="GO" id="GO:0003677">
    <property type="term" value="F:DNA binding"/>
    <property type="evidence" value="ECO:0007669"/>
    <property type="project" value="InterPro"/>
</dbReference>